<dbReference type="PANTHER" id="PTHR34403">
    <property type="entry name" value="TOL-PAL SYSTEM PROTEIN TOLA"/>
    <property type="match status" value="1"/>
</dbReference>
<feature type="compositionally biased region" description="Low complexity" evidence="1">
    <location>
        <begin position="205"/>
        <end position="233"/>
    </location>
</feature>
<evidence type="ECO:0000313" key="2">
    <source>
        <dbReference type="EMBL" id="KAF8702321.1"/>
    </source>
</evidence>
<feature type="region of interest" description="Disordered" evidence="1">
    <location>
        <begin position="131"/>
        <end position="267"/>
    </location>
</feature>
<feature type="non-terminal residue" evidence="2">
    <location>
        <position position="290"/>
    </location>
</feature>
<dbReference type="AlphaFoldDB" id="A0A8H7HPI6"/>
<dbReference type="EMBL" id="JACYCD010000119">
    <property type="protein sequence ID" value="KAF8702321.1"/>
    <property type="molecule type" value="Genomic_DNA"/>
</dbReference>
<feature type="compositionally biased region" description="Acidic residues" evidence="1">
    <location>
        <begin position="241"/>
        <end position="252"/>
    </location>
</feature>
<sequence>MAGWWDIASFGDMEHAYMEISGVRAIYQESSSGWRGGRVKESIMWVDTAKGFSYAMQKPVADYKTAWETLVASFALKHHNQLALFRQFPTTRRRPVWWTTIKSWEAFVAHGQHSENIQPEAQPVVQGDFGVHQSQEQAQERREASETSLNEVVLESSDQNANQSAESANPESAFNAGVDLDADTEADEHAEPTQARDANADPDVDPNANAGADANANVNVNANSNANANTDVDASAHPDADPDPDAAIDPDLDMGTSIDLNLDSGTPCTQKLRMIRPWGSDARESVPYQS</sequence>
<feature type="compositionally biased region" description="Polar residues" evidence="1">
    <location>
        <begin position="156"/>
        <end position="172"/>
    </location>
</feature>
<organism evidence="2 3">
    <name type="scientific">Rhizoctonia solani</name>
    <dbReference type="NCBI Taxonomy" id="456999"/>
    <lineage>
        <taxon>Eukaryota</taxon>
        <taxon>Fungi</taxon>
        <taxon>Dikarya</taxon>
        <taxon>Basidiomycota</taxon>
        <taxon>Agaricomycotina</taxon>
        <taxon>Agaricomycetes</taxon>
        <taxon>Cantharellales</taxon>
        <taxon>Ceratobasidiaceae</taxon>
        <taxon>Rhizoctonia</taxon>
    </lineage>
</organism>
<dbReference type="InterPro" id="IPR050972">
    <property type="entry name" value="SDr-like"/>
</dbReference>
<dbReference type="PANTHER" id="PTHR34403:SF8">
    <property type="entry name" value="TOL-PAL SYSTEM PROTEIN TOLA"/>
    <property type="match status" value="1"/>
</dbReference>
<evidence type="ECO:0000256" key="1">
    <source>
        <dbReference type="SAM" id="MobiDB-lite"/>
    </source>
</evidence>
<name>A0A8H7HPI6_9AGAM</name>
<proteinExistence type="predicted"/>
<dbReference type="Proteomes" id="UP000602905">
    <property type="component" value="Unassembled WGS sequence"/>
</dbReference>
<accession>A0A8H7HPI6</accession>
<protein>
    <submittedName>
        <fullName evidence="2">Uncharacterized protein</fullName>
    </submittedName>
</protein>
<dbReference type="OrthoDB" id="3265114at2759"/>
<evidence type="ECO:0000313" key="3">
    <source>
        <dbReference type="Proteomes" id="UP000602905"/>
    </source>
</evidence>
<reference evidence="2" key="1">
    <citation type="submission" date="2020-09" db="EMBL/GenBank/DDBJ databases">
        <title>Comparative genome analyses of four rice-infecting Rhizoctonia solani isolates reveal extensive enrichment of homogalacturonan modification genes.</title>
        <authorList>
            <person name="Lee D.-Y."/>
            <person name="Jeon J."/>
            <person name="Kim K.-T."/>
            <person name="Cheong K."/>
            <person name="Song H."/>
            <person name="Choi G."/>
            <person name="Ko J."/>
            <person name="Opiyo S.O."/>
            <person name="Zuo S."/>
            <person name="Madhav S."/>
            <person name="Lee Y.-H."/>
            <person name="Wang G.-L."/>
        </authorList>
    </citation>
    <scope>NUCLEOTIDE SEQUENCE</scope>
    <source>
        <strain evidence="2">AG1-IA WGL</strain>
    </source>
</reference>
<gene>
    <name evidence="2" type="ORF">RHS03_06368</name>
</gene>
<comment type="caution">
    <text evidence="2">The sequence shown here is derived from an EMBL/GenBank/DDBJ whole genome shotgun (WGS) entry which is preliminary data.</text>
</comment>